<sequence length="586" mass="66781">MIHPKIPLAQTVIQLCKLKNIKHIIISPGSRNAPLTLGFSNDEFFKCYSIVDERCAAFFALGIAQQTKEPAAVVCTSGSALLNYYPAVAEAFFSDIPLIVLSADRPQHLIGIGDGQTINQKDVFEKNILYSANLKLDLKNEKGLSDKDELPMFKSLENKLERILGLQQSIQSYNEEEINKAFNLARFSKGPVHINIPFDEPLYDTVEELSINPKVEELDIKTVKIDQAELKDCIDEWYVSKKKMILIGVLPIGQIEQQWLNDLANDDSVIVFTETTSNVHHKNFFPSIDKMIAPLEEEDFKNLQPDILISIGGLIVSKKIKAFLRTYQPKHHWHVGEKNANDTFFCLSKHIVAKPNDFFSEFLPKITHVAKSSYLETWTAVKQLRHKRHLEYVKQIPFSDFKAFNLILKSISNKTILQLGNSSTIRYAQLFNMNPSLKVYCNRGTSGIDGSTSTALGCAVVSERQTTFITGDLSFFYDSNALWNNYIPKNFRIIVINNEGGGIFRILPGHKNTDNFDYFFETKHHLTAKQLCEMYGFEYTTAQNELELEGALKPFYNKSKQPRLLEVFTPRTENDSILLDYFKFVK</sequence>
<dbReference type="InterPro" id="IPR029061">
    <property type="entry name" value="THDP-binding"/>
</dbReference>
<feature type="domain" description="Thiamine pyrophosphate enzyme N-terminal TPP-binding" evidence="7">
    <location>
        <begin position="8"/>
        <end position="121"/>
    </location>
</feature>
<comment type="pathway">
    <text evidence="6">Quinol/quinone metabolism; 1,4-dihydroxy-2-naphthoate biosynthesis; 1,4-dihydroxy-2-naphthoate from chorismate: step 2/7.</text>
</comment>
<dbReference type="EMBL" id="VOSB01000013">
    <property type="protein sequence ID" value="TXE17333.1"/>
    <property type="molecule type" value="Genomic_DNA"/>
</dbReference>
<evidence type="ECO:0000256" key="3">
    <source>
        <dbReference type="ARBA" id="ARBA00022842"/>
    </source>
</evidence>
<dbReference type="CDD" id="cd02009">
    <property type="entry name" value="TPP_SHCHC_synthase"/>
    <property type="match status" value="1"/>
</dbReference>
<evidence type="ECO:0000256" key="6">
    <source>
        <dbReference type="HAMAP-Rule" id="MF_01659"/>
    </source>
</evidence>
<keyword evidence="6" id="KW-0474">Menaquinone biosynthesis</keyword>
<evidence type="ECO:0000313" key="9">
    <source>
        <dbReference type="EMBL" id="TXE17333.1"/>
    </source>
</evidence>
<evidence type="ECO:0000256" key="5">
    <source>
        <dbReference type="ARBA" id="ARBA00023211"/>
    </source>
</evidence>
<dbReference type="InterPro" id="IPR004433">
    <property type="entry name" value="MenaQ_synth_MenD"/>
</dbReference>
<dbReference type="Proteomes" id="UP000321938">
    <property type="component" value="Unassembled WGS sequence"/>
</dbReference>
<comment type="cofactor">
    <cofactor evidence="6">
        <name>thiamine diphosphate</name>
        <dbReference type="ChEBI" id="CHEBI:58937"/>
    </cofactor>
    <text evidence="6">Binds 1 thiamine pyrophosphate per subunit.</text>
</comment>
<dbReference type="PANTHER" id="PTHR42916:SF1">
    <property type="entry name" value="PROTEIN PHYLLO, CHLOROPLASTIC"/>
    <property type="match status" value="1"/>
</dbReference>
<dbReference type="HAMAP" id="MF_01659">
    <property type="entry name" value="MenD"/>
    <property type="match status" value="1"/>
</dbReference>
<dbReference type="Pfam" id="PF16582">
    <property type="entry name" value="TPP_enzyme_M_2"/>
    <property type="match status" value="1"/>
</dbReference>
<dbReference type="RefSeq" id="WP_028871207.1">
    <property type="nucleotide sequence ID" value="NZ_VOSB01000013.1"/>
</dbReference>
<dbReference type="Pfam" id="PF02776">
    <property type="entry name" value="TPP_enzyme_N"/>
    <property type="match status" value="1"/>
</dbReference>
<evidence type="ECO:0000313" key="10">
    <source>
        <dbReference type="Proteomes" id="UP000321938"/>
    </source>
</evidence>
<comment type="subunit">
    <text evidence="6">Homodimer.</text>
</comment>
<dbReference type="PIRSF" id="PIRSF004983">
    <property type="entry name" value="MenD"/>
    <property type="match status" value="1"/>
</dbReference>
<dbReference type="SUPFAM" id="SSF52518">
    <property type="entry name" value="Thiamin diphosphate-binding fold (THDP-binding)"/>
    <property type="match status" value="2"/>
</dbReference>
<keyword evidence="10" id="KW-1185">Reference proteome</keyword>
<dbReference type="GO" id="GO:0000287">
    <property type="term" value="F:magnesium ion binding"/>
    <property type="evidence" value="ECO:0007669"/>
    <property type="project" value="UniProtKB-UniRule"/>
</dbReference>
<comment type="cofactor">
    <cofactor evidence="6">
        <name>Mg(2+)</name>
        <dbReference type="ChEBI" id="CHEBI:18420"/>
    </cofactor>
    <cofactor evidence="6">
        <name>Mn(2+)</name>
        <dbReference type="ChEBI" id="CHEBI:29035"/>
    </cofactor>
</comment>
<evidence type="ECO:0000256" key="1">
    <source>
        <dbReference type="ARBA" id="ARBA00022679"/>
    </source>
</evidence>
<dbReference type="CDD" id="cd07037">
    <property type="entry name" value="TPP_PYR_MenD"/>
    <property type="match status" value="1"/>
</dbReference>
<comment type="catalytic activity">
    <reaction evidence="6">
        <text>isochorismate + 2-oxoglutarate + H(+) = 5-enolpyruvoyl-6-hydroxy-2-succinyl-cyclohex-3-ene-1-carboxylate + CO2</text>
        <dbReference type="Rhea" id="RHEA:25593"/>
        <dbReference type="ChEBI" id="CHEBI:15378"/>
        <dbReference type="ChEBI" id="CHEBI:16526"/>
        <dbReference type="ChEBI" id="CHEBI:16810"/>
        <dbReference type="ChEBI" id="CHEBI:29780"/>
        <dbReference type="ChEBI" id="CHEBI:58818"/>
        <dbReference type="EC" id="2.2.1.9"/>
    </reaction>
</comment>
<dbReference type="Gene3D" id="3.40.50.970">
    <property type="match status" value="2"/>
</dbReference>
<comment type="function">
    <text evidence="6">Catalyzes the thiamine diphosphate-dependent decarboxylation of 2-oxoglutarate and the subsequent addition of the resulting succinic semialdehyde-thiamine pyrophosphate anion to isochorismate to yield 2-succinyl-5-enolpyruvyl-6-hydroxy-3-cyclohexene-1-carboxylate (SEPHCHC).</text>
</comment>
<dbReference type="GO" id="GO:0030976">
    <property type="term" value="F:thiamine pyrophosphate binding"/>
    <property type="evidence" value="ECO:0007669"/>
    <property type="project" value="UniProtKB-UniRule"/>
</dbReference>
<dbReference type="UniPathway" id="UPA00079"/>
<dbReference type="STRING" id="1123037.GCA_000425305_01199"/>
<dbReference type="Gene3D" id="3.40.50.1220">
    <property type="entry name" value="TPP-binding domain"/>
    <property type="match status" value="1"/>
</dbReference>
<name>A0A5C7B664_9FLAO</name>
<dbReference type="InterPro" id="IPR012001">
    <property type="entry name" value="Thiamin_PyroP_enz_TPP-bd_dom"/>
</dbReference>
<keyword evidence="3 6" id="KW-0460">Magnesium</keyword>
<dbReference type="NCBIfam" id="TIGR00173">
    <property type="entry name" value="menD"/>
    <property type="match status" value="1"/>
</dbReference>
<proteinExistence type="inferred from homology"/>
<dbReference type="EC" id="2.2.1.9" evidence="6"/>
<keyword evidence="1 6" id="KW-0808">Transferase</keyword>
<evidence type="ECO:0000256" key="2">
    <source>
        <dbReference type="ARBA" id="ARBA00022723"/>
    </source>
</evidence>
<protein>
    <recommendedName>
        <fullName evidence="6">2-succinyl-5-enolpyruvyl-6-hydroxy-3-cyclohexene-1-carboxylate synthase</fullName>
        <shortName evidence="6">SEPHCHC synthase</shortName>
        <ecNumber evidence="6">2.2.1.9</ecNumber>
    </recommendedName>
    <alternativeName>
        <fullName evidence="6">Menaquinone biosynthesis protein MenD</fullName>
    </alternativeName>
</protein>
<dbReference type="UniPathway" id="UPA01057">
    <property type="reaction ID" value="UER00164"/>
</dbReference>
<keyword evidence="2 6" id="KW-0479">Metal-binding</keyword>
<comment type="caution">
    <text evidence="9">The sequence shown here is derived from an EMBL/GenBank/DDBJ whole genome shotgun (WGS) entry which is preliminary data.</text>
</comment>
<dbReference type="GO" id="GO:0070204">
    <property type="term" value="F:2-succinyl-5-enolpyruvyl-6-hydroxy-3-cyclohexene-1-carboxylic-acid synthase activity"/>
    <property type="evidence" value="ECO:0007669"/>
    <property type="project" value="UniProtKB-UniRule"/>
</dbReference>
<evidence type="ECO:0000259" key="7">
    <source>
        <dbReference type="Pfam" id="PF02776"/>
    </source>
</evidence>
<comment type="similarity">
    <text evidence="6">Belongs to the TPP enzyme family. MenD subfamily.</text>
</comment>
<dbReference type="OrthoDB" id="9791859at2"/>
<evidence type="ECO:0000259" key="8">
    <source>
        <dbReference type="Pfam" id="PF16582"/>
    </source>
</evidence>
<dbReference type="AlphaFoldDB" id="A0A5C7B664"/>
<dbReference type="GO" id="GO:0030145">
    <property type="term" value="F:manganese ion binding"/>
    <property type="evidence" value="ECO:0007669"/>
    <property type="project" value="UniProtKB-UniRule"/>
</dbReference>
<keyword evidence="5 6" id="KW-0464">Manganese</keyword>
<organism evidence="9 10">
    <name type="scientific">Psychroserpens burtonensis</name>
    <dbReference type="NCBI Taxonomy" id="49278"/>
    <lineage>
        <taxon>Bacteria</taxon>
        <taxon>Pseudomonadati</taxon>
        <taxon>Bacteroidota</taxon>
        <taxon>Flavobacteriia</taxon>
        <taxon>Flavobacteriales</taxon>
        <taxon>Flavobacteriaceae</taxon>
        <taxon>Psychroserpens</taxon>
    </lineage>
</organism>
<gene>
    <name evidence="6 9" type="primary">menD</name>
    <name evidence="9" type="ORF">ES692_10140</name>
</gene>
<feature type="domain" description="Menaquinone biosynthesis protein MenD middle" evidence="8">
    <location>
        <begin position="230"/>
        <end position="361"/>
    </location>
</feature>
<keyword evidence="4 6" id="KW-0786">Thiamine pyrophosphate</keyword>
<reference evidence="9 10" key="1">
    <citation type="submission" date="2019-08" db="EMBL/GenBank/DDBJ databases">
        <title>Genome of Psychroserpens burtonensis ACAM 167.</title>
        <authorList>
            <person name="Bowman J.P."/>
        </authorList>
    </citation>
    <scope>NUCLEOTIDE SEQUENCE [LARGE SCALE GENOMIC DNA]</scope>
    <source>
        <strain evidence="9 10">ACAM 167</strain>
    </source>
</reference>
<accession>A0A5C7B664</accession>
<dbReference type="GO" id="GO:0009234">
    <property type="term" value="P:menaquinone biosynthetic process"/>
    <property type="evidence" value="ECO:0007669"/>
    <property type="project" value="UniProtKB-UniRule"/>
</dbReference>
<comment type="pathway">
    <text evidence="6">Quinol/quinone metabolism; menaquinone biosynthesis.</text>
</comment>
<evidence type="ECO:0000256" key="4">
    <source>
        <dbReference type="ARBA" id="ARBA00023052"/>
    </source>
</evidence>
<dbReference type="InterPro" id="IPR032264">
    <property type="entry name" value="MenD_middle"/>
</dbReference>
<dbReference type="PANTHER" id="PTHR42916">
    <property type="entry name" value="2-SUCCINYL-5-ENOLPYRUVYL-6-HYDROXY-3-CYCLOHEXENE-1-CARBOXYLATE SYNTHASE"/>
    <property type="match status" value="1"/>
</dbReference>